<dbReference type="PANTHER" id="PTHR33164">
    <property type="entry name" value="TRANSCRIPTIONAL REGULATOR, MARR FAMILY"/>
    <property type="match status" value="1"/>
</dbReference>
<sequence length="169" mass="18082">MTLTGPPAAPKPGSSAPADVARDLYAMFFTLNQRVSRDLFQMLGDMGLSITQFKLLHFLARAPDEAGTSVKMLGEQFSLSLAAASRAVDGLHQRGYVSREECPSDRRSKRVALTPAGAEALREVHATNVSLLAGFTATLSDDQRRALADAIAPLLALLDVEPSMEGPSR</sequence>
<dbReference type="SUPFAM" id="SSF46785">
    <property type="entry name" value="Winged helix' DNA-binding domain"/>
    <property type="match status" value="1"/>
</dbReference>
<evidence type="ECO:0000313" key="3">
    <source>
        <dbReference type="Proteomes" id="UP001284601"/>
    </source>
</evidence>
<reference evidence="3" key="1">
    <citation type="submission" date="2023-07" db="EMBL/GenBank/DDBJ databases">
        <title>Conexibacter stalactiti sp. nov., isolated from stalactites in a lava cave and emended description of the genus Conexibacter.</title>
        <authorList>
            <person name="Lee S.D."/>
        </authorList>
    </citation>
    <scope>NUCLEOTIDE SEQUENCE [LARGE SCALE GENOMIC DNA]</scope>
    <source>
        <strain evidence="3">KCTC 39840</strain>
    </source>
</reference>
<dbReference type="Proteomes" id="UP001284601">
    <property type="component" value="Unassembled WGS sequence"/>
</dbReference>
<dbReference type="InterPro" id="IPR039422">
    <property type="entry name" value="MarR/SlyA-like"/>
</dbReference>
<dbReference type="EMBL" id="JAWSTH010000015">
    <property type="protein sequence ID" value="MDW5594347.1"/>
    <property type="molecule type" value="Genomic_DNA"/>
</dbReference>
<gene>
    <name evidence="2" type="ORF">R7226_08370</name>
</gene>
<feature type="domain" description="HTH marR-type" evidence="1">
    <location>
        <begin position="17"/>
        <end position="156"/>
    </location>
</feature>
<dbReference type="InterPro" id="IPR000835">
    <property type="entry name" value="HTH_MarR-typ"/>
</dbReference>
<dbReference type="PANTHER" id="PTHR33164:SF103">
    <property type="entry name" value="REGULATORY PROTEIN MARR"/>
    <property type="match status" value="1"/>
</dbReference>
<protein>
    <submittedName>
        <fullName evidence="2">MarR family transcriptional regulator</fullName>
    </submittedName>
</protein>
<evidence type="ECO:0000313" key="2">
    <source>
        <dbReference type="EMBL" id="MDW5594347.1"/>
    </source>
</evidence>
<dbReference type="Gene3D" id="1.10.10.10">
    <property type="entry name" value="Winged helix-like DNA-binding domain superfamily/Winged helix DNA-binding domain"/>
    <property type="match status" value="1"/>
</dbReference>
<dbReference type="InterPro" id="IPR036388">
    <property type="entry name" value="WH-like_DNA-bd_sf"/>
</dbReference>
<dbReference type="SMART" id="SM00347">
    <property type="entry name" value="HTH_MARR"/>
    <property type="match status" value="1"/>
</dbReference>
<dbReference type="PRINTS" id="PR00598">
    <property type="entry name" value="HTHMARR"/>
</dbReference>
<name>A0ABU4HM32_9ACTN</name>
<comment type="caution">
    <text evidence="2">The sequence shown here is derived from an EMBL/GenBank/DDBJ whole genome shotgun (WGS) entry which is preliminary data.</text>
</comment>
<accession>A0ABU4HM32</accession>
<dbReference type="InterPro" id="IPR036390">
    <property type="entry name" value="WH_DNA-bd_sf"/>
</dbReference>
<dbReference type="Pfam" id="PF12802">
    <property type="entry name" value="MarR_2"/>
    <property type="match status" value="1"/>
</dbReference>
<proteinExistence type="predicted"/>
<evidence type="ECO:0000259" key="1">
    <source>
        <dbReference type="PROSITE" id="PS50995"/>
    </source>
</evidence>
<keyword evidence="3" id="KW-1185">Reference proteome</keyword>
<dbReference type="PROSITE" id="PS50995">
    <property type="entry name" value="HTH_MARR_2"/>
    <property type="match status" value="1"/>
</dbReference>
<organism evidence="2 3">
    <name type="scientific">Conexibacter stalactiti</name>
    <dbReference type="NCBI Taxonomy" id="1940611"/>
    <lineage>
        <taxon>Bacteria</taxon>
        <taxon>Bacillati</taxon>
        <taxon>Actinomycetota</taxon>
        <taxon>Thermoleophilia</taxon>
        <taxon>Solirubrobacterales</taxon>
        <taxon>Conexibacteraceae</taxon>
        <taxon>Conexibacter</taxon>
    </lineage>
</organism>